<dbReference type="InterPro" id="IPR028098">
    <property type="entry name" value="Glyco_trans_4-like_N"/>
</dbReference>
<dbReference type="Gene3D" id="3.40.50.2000">
    <property type="entry name" value="Glycogen Phosphorylase B"/>
    <property type="match status" value="2"/>
</dbReference>
<evidence type="ECO:0000313" key="3">
    <source>
        <dbReference type="EMBL" id="AZS29470.1"/>
    </source>
</evidence>
<dbReference type="InterPro" id="IPR001296">
    <property type="entry name" value="Glyco_trans_1"/>
</dbReference>
<keyword evidence="3" id="KW-0808">Transferase</keyword>
<dbReference type="Pfam" id="PF00534">
    <property type="entry name" value="Glycos_transf_1"/>
    <property type="match status" value="1"/>
</dbReference>
<evidence type="ECO:0000259" key="2">
    <source>
        <dbReference type="Pfam" id="PF13439"/>
    </source>
</evidence>
<dbReference type="GO" id="GO:0016757">
    <property type="term" value="F:glycosyltransferase activity"/>
    <property type="evidence" value="ECO:0007669"/>
    <property type="project" value="InterPro"/>
</dbReference>
<dbReference type="Proteomes" id="UP000270673">
    <property type="component" value="Chromosome"/>
</dbReference>
<dbReference type="Pfam" id="PF13439">
    <property type="entry name" value="Glyco_transf_4"/>
    <property type="match status" value="1"/>
</dbReference>
<reference evidence="3 4" key="1">
    <citation type="submission" date="2018-10" db="EMBL/GenBank/DDBJ databases">
        <title>Butyricimonas faecalis sp. nov., isolated from human faeces and emended description of the genus Butyricimonas.</title>
        <authorList>
            <person name="Le Roy T."/>
            <person name="Van der Smissen P."/>
            <person name="Paquot A."/>
            <person name="Delzenne N."/>
            <person name="Muccioli G."/>
            <person name="Collet J.-F."/>
            <person name="Cani P.D."/>
        </authorList>
    </citation>
    <scope>NUCLEOTIDE SEQUENCE [LARGE SCALE GENOMIC DNA]</scope>
    <source>
        <strain evidence="3 4">H184</strain>
    </source>
</reference>
<dbReference type="EMBL" id="CP032819">
    <property type="protein sequence ID" value="AZS29470.1"/>
    <property type="molecule type" value="Genomic_DNA"/>
</dbReference>
<name>A0A3S9VSJ0_9BACT</name>
<accession>A0A3S9VSJ0</accession>
<dbReference type="KEGG" id="buy:D8S85_07760"/>
<dbReference type="OrthoDB" id="9806653at2"/>
<protein>
    <submittedName>
        <fullName evidence="3">Glycosyltransferase family 1 protein</fullName>
    </submittedName>
</protein>
<gene>
    <name evidence="3" type="ORF">D8S85_07760</name>
</gene>
<evidence type="ECO:0000313" key="4">
    <source>
        <dbReference type="Proteomes" id="UP000270673"/>
    </source>
</evidence>
<dbReference type="PANTHER" id="PTHR12526">
    <property type="entry name" value="GLYCOSYLTRANSFERASE"/>
    <property type="match status" value="1"/>
</dbReference>
<organism evidence="3 4">
    <name type="scientific">Butyricimonas faecalis</name>
    <dbReference type="NCBI Taxonomy" id="2093856"/>
    <lineage>
        <taxon>Bacteria</taxon>
        <taxon>Pseudomonadati</taxon>
        <taxon>Bacteroidota</taxon>
        <taxon>Bacteroidia</taxon>
        <taxon>Bacteroidales</taxon>
        <taxon>Odoribacteraceae</taxon>
        <taxon>Butyricimonas</taxon>
    </lineage>
</organism>
<evidence type="ECO:0000259" key="1">
    <source>
        <dbReference type="Pfam" id="PF00534"/>
    </source>
</evidence>
<dbReference type="AlphaFoldDB" id="A0A3S9VSJ0"/>
<sequence length="361" mass="41022">MRIVHIITRSTLGGAQSVVINLANQQSTDNEVFVISGSDGNAWEALHPNVCIIKIKQLKRAISLLDFIVIFKLLYYRFHLKPDIIHLHSSKIGILGRLCFPKRKIVYTVHGFDTIRIANKSFLWLEKLLKKRAAQIVAVSRYDFENLKKEHIQKNICYIYNGIEDNTLQTEGISAPIAQKIQNLKKQYDKLILCIARTEPPKRLDLFLDIAEQLPNFAFIWIGNTSDIQCKHSSNTYFLGSVINASLYIRYSDLFILPSNFEGLPISIIEALSYSKPVIASNVGGIKELLSTGAGFTVQNSSQAFKETILQLTTNPQLYSQLSTQARCTFLADFTVKKMADTYKQLYQKIYKRNNGRCANF</sequence>
<keyword evidence="4" id="KW-1185">Reference proteome</keyword>
<dbReference type="PANTHER" id="PTHR12526:SF637">
    <property type="entry name" value="GLYCOSYLTRANSFERASE EPSF-RELATED"/>
    <property type="match status" value="1"/>
</dbReference>
<feature type="domain" description="Glycosyl transferase family 1" evidence="1">
    <location>
        <begin position="180"/>
        <end position="327"/>
    </location>
</feature>
<proteinExistence type="predicted"/>
<feature type="domain" description="Glycosyltransferase subfamily 4-like N-terminal" evidence="2">
    <location>
        <begin position="13"/>
        <end position="165"/>
    </location>
</feature>
<dbReference type="SUPFAM" id="SSF53756">
    <property type="entry name" value="UDP-Glycosyltransferase/glycogen phosphorylase"/>
    <property type="match status" value="1"/>
</dbReference>
<dbReference type="RefSeq" id="WP_106480200.1">
    <property type="nucleotide sequence ID" value="NZ_CP032819.1"/>
</dbReference>